<evidence type="ECO:0000313" key="5">
    <source>
        <dbReference type="WBParaSite" id="BXY_0076100.1"/>
    </source>
</evidence>
<dbReference type="GO" id="GO:0050650">
    <property type="term" value="P:chondroitin sulfate proteoglycan biosynthetic process"/>
    <property type="evidence" value="ECO:0007669"/>
    <property type="project" value="InterPro"/>
</dbReference>
<dbReference type="AlphaFoldDB" id="A0A1I7RJ79"/>
<dbReference type="EMBL" id="CAJFDI010000004">
    <property type="protein sequence ID" value="CAD5228761.1"/>
    <property type="molecule type" value="Genomic_DNA"/>
</dbReference>
<protein>
    <submittedName>
        <fullName evidence="1">(pine wood nematode) hypothetical protein</fullName>
    </submittedName>
</protein>
<reference evidence="5" key="1">
    <citation type="submission" date="2016-11" db="UniProtKB">
        <authorList>
            <consortium name="WormBaseParasite"/>
        </authorList>
    </citation>
    <scope>IDENTIFICATION</scope>
</reference>
<dbReference type="OrthoDB" id="408912at2759"/>
<dbReference type="PANTHER" id="PTHR22900">
    <property type="entry name" value="PROTEIN CBG14245-RELATED"/>
    <property type="match status" value="1"/>
</dbReference>
<dbReference type="Proteomes" id="UP000659654">
    <property type="component" value="Unassembled WGS sequence"/>
</dbReference>
<dbReference type="PANTHER" id="PTHR22900:SF5">
    <property type="entry name" value="PROTEIN CBG14245"/>
    <property type="match status" value="1"/>
</dbReference>
<evidence type="ECO:0000313" key="4">
    <source>
        <dbReference type="Proteomes" id="UP000659654"/>
    </source>
</evidence>
<dbReference type="EMBL" id="CAJFCV020000004">
    <property type="protein sequence ID" value="CAG9119444.1"/>
    <property type="molecule type" value="Genomic_DNA"/>
</dbReference>
<dbReference type="Proteomes" id="UP000095284">
    <property type="component" value="Unplaced"/>
</dbReference>
<dbReference type="Pfam" id="PF03567">
    <property type="entry name" value="Sulfotransfer_2"/>
    <property type="match status" value="1"/>
</dbReference>
<dbReference type="GO" id="GO:1902884">
    <property type="term" value="P:positive regulation of response to oxidative stress"/>
    <property type="evidence" value="ECO:0007669"/>
    <property type="project" value="InterPro"/>
</dbReference>
<dbReference type="GO" id="GO:0047756">
    <property type="term" value="F:chondroitin 4-sulfotransferase activity"/>
    <property type="evidence" value="ECO:0007669"/>
    <property type="project" value="InterPro"/>
</dbReference>
<keyword evidence="4" id="KW-1185">Reference proteome</keyword>
<dbReference type="eggNOG" id="KOG4651">
    <property type="taxonomic scope" value="Eukaryota"/>
</dbReference>
<evidence type="ECO:0000313" key="3">
    <source>
        <dbReference type="Proteomes" id="UP000095284"/>
    </source>
</evidence>
<proteinExistence type="predicted"/>
<evidence type="ECO:0000313" key="1">
    <source>
        <dbReference type="EMBL" id="CAD5228761.1"/>
    </source>
</evidence>
<accession>A0A1I7RJ79</accession>
<gene>
    <name evidence="1" type="ORF">BXYJ_LOCUS10606</name>
</gene>
<dbReference type="WBParaSite" id="BXY_0076100.1">
    <property type="protein sequence ID" value="BXY_0076100.1"/>
    <property type="gene ID" value="BXY_0076100"/>
</dbReference>
<evidence type="ECO:0000313" key="2">
    <source>
        <dbReference type="EMBL" id="CAG9119444.1"/>
    </source>
</evidence>
<reference evidence="2" key="2">
    <citation type="submission" date="2020-08" db="EMBL/GenBank/DDBJ databases">
        <authorList>
            <person name="Kikuchi T."/>
        </authorList>
    </citation>
    <scope>NUCLEOTIDE SEQUENCE</scope>
    <source>
        <strain evidence="1">Ka4C1</strain>
    </source>
</reference>
<dbReference type="Proteomes" id="UP000582659">
    <property type="component" value="Unassembled WGS sequence"/>
</dbReference>
<dbReference type="InterPro" id="IPR007669">
    <property type="entry name" value="Chst-1-like"/>
</dbReference>
<dbReference type="GO" id="GO:0016020">
    <property type="term" value="C:membrane"/>
    <property type="evidence" value="ECO:0007669"/>
    <property type="project" value="InterPro"/>
</dbReference>
<dbReference type="InterPro" id="IPR005331">
    <property type="entry name" value="Sulfotransferase"/>
</dbReference>
<sequence length="291" mass="34142">MQELFQVPVAAPSIFPVRKAKFISAVLLFTPLLTFTLLTARQMISNYIYDSKTVLLFDKIEANFTIQQMIEKHKPLRPFVDGVSHMIYVERYKVGGCMLPKVMSTITTAFMCYMKDDEAFIKANRSFGTEFWTSREPSSSRVETNCYDCRSNMTCVVGALERRFSDYLNESFPLSYEDQHFIPQTWHCEMDKYLNEYKVLKYASKSSPNFEDFKVEYVKTLRNNQAPERVMNFVIMALNHERSANSTDGKKKRKEFLAELLRDRSLLLRVVKLYFYDFLVFQFPFPQGIVE</sequence>
<organism evidence="3 5">
    <name type="scientific">Bursaphelenchus xylophilus</name>
    <name type="common">Pinewood nematode worm</name>
    <name type="synonym">Aphelenchoides xylophilus</name>
    <dbReference type="NCBI Taxonomy" id="6326"/>
    <lineage>
        <taxon>Eukaryota</taxon>
        <taxon>Metazoa</taxon>
        <taxon>Ecdysozoa</taxon>
        <taxon>Nematoda</taxon>
        <taxon>Chromadorea</taxon>
        <taxon>Rhabditida</taxon>
        <taxon>Tylenchina</taxon>
        <taxon>Tylenchomorpha</taxon>
        <taxon>Aphelenchoidea</taxon>
        <taxon>Aphelenchoididae</taxon>
        <taxon>Bursaphelenchus</taxon>
    </lineage>
</organism>
<name>A0A1I7RJ79_BURXY</name>